<dbReference type="RefSeq" id="WP_104076378.1">
    <property type="nucleotide sequence ID" value="NZ_CP062178.1"/>
</dbReference>
<organism evidence="1 2">
    <name type="scientific">Mycetohabitans endofungorum</name>
    <dbReference type="NCBI Taxonomy" id="417203"/>
    <lineage>
        <taxon>Bacteria</taxon>
        <taxon>Pseudomonadati</taxon>
        <taxon>Pseudomonadota</taxon>
        <taxon>Betaproteobacteria</taxon>
        <taxon>Burkholderiales</taxon>
        <taxon>Burkholderiaceae</taxon>
        <taxon>Mycetohabitans</taxon>
    </lineage>
</organism>
<dbReference type="EMBL" id="PRDW01000002">
    <property type="protein sequence ID" value="PPB84626.1"/>
    <property type="molecule type" value="Genomic_DNA"/>
</dbReference>
<dbReference type="GO" id="GO:0005198">
    <property type="term" value="F:structural molecule activity"/>
    <property type="evidence" value="ECO:0007669"/>
    <property type="project" value="InterPro"/>
</dbReference>
<dbReference type="Proteomes" id="UP000243096">
    <property type="component" value="Unassembled WGS sequence"/>
</dbReference>
<proteinExistence type="predicted"/>
<keyword evidence="2" id="KW-1185">Reference proteome</keyword>
<dbReference type="OrthoDB" id="6295718at2"/>
<protein>
    <submittedName>
        <fullName evidence="1">Phage tail-like protein</fullName>
    </submittedName>
</protein>
<evidence type="ECO:0000313" key="2">
    <source>
        <dbReference type="Proteomes" id="UP000243096"/>
    </source>
</evidence>
<sequence length="180" mass="20262">MSSAILSTAEAMATAPITGDFYAHSHRFLVQVFAKKNWRFMGNLQTLSVLPTVVDFRFQRISGLGRTIQTKMFHQGGDPINQIHLPKELTQENIVLERGVTTLSPLTTMFIDTMRQFKSRYLVVVILLLDSSSLPLCSWICMDALPVKLQWGELDANSNTVLLNTMELACRDVQWMGLVA</sequence>
<dbReference type="AlphaFoldDB" id="A0A2P5KD45"/>
<name>A0A2P5KD45_9BURK</name>
<comment type="caution">
    <text evidence="1">The sequence shown here is derived from an EMBL/GenBank/DDBJ whole genome shotgun (WGS) entry which is preliminary data.</text>
</comment>
<reference evidence="1 2" key="1">
    <citation type="submission" date="2018-01" db="EMBL/GenBank/DDBJ databases">
        <title>Genomic Encyclopedia of Type Strains, Phase III (KMG-III): the genomes of soil and plant-associated and newly described type strains.</title>
        <authorList>
            <person name="Whitman W."/>
        </authorList>
    </citation>
    <scope>NUCLEOTIDE SEQUENCE [LARGE SCALE GENOMIC DNA]</scope>
    <source>
        <strain evidence="1 2">HKI456</strain>
    </source>
</reference>
<dbReference type="InterPro" id="IPR010667">
    <property type="entry name" value="Phage_T4_Gp19"/>
</dbReference>
<dbReference type="Pfam" id="PF06841">
    <property type="entry name" value="Phage_T4_gp19"/>
    <property type="match status" value="1"/>
</dbReference>
<gene>
    <name evidence="1" type="ORF">B0O95_10223</name>
</gene>
<accession>A0A2P5KD45</accession>
<evidence type="ECO:0000313" key="1">
    <source>
        <dbReference type="EMBL" id="PPB84626.1"/>
    </source>
</evidence>